<dbReference type="RefSeq" id="XP_013253215.1">
    <property type="nucleotide sequence ID" value="XM_013397761.1"/>
</dbReference>
<evidence type="ECO:0000313" key="2">
    <source>
        <dbReference type="EMBL" id="CDI76195.1"/>
    </source>
</evidence>
<dbReference type="OMA" id="FEPFWAF"/>
<gene>
    <name evidence="2" type="ORF">EAH_00016650</name>
</gene>
<dbReference type="Pfam" id="PF11677">
    <property type="entry name" value="DUF3273"/>
    <property type="match status" value="1"/>
</dbReference>
<dbReference type="OrthoDB" id="328372at2759"/>
<dbReference type="GeneID" id="25269735"/>
<sequence>MYFTYVVRPGEAPEGRGPQFEPFWAFCVNYNLRLGLLVQLVAYATLLATTTIGGKDPLSLLRFFRCNPESVGKSPLWAAQLACGLFVLGNLTTMAFQSLTDDDS</sequence>
<protein>
    <submittedName>
        <fullName evidence="2">Chromosome III, complete sequence, related</fullName>
    </submittedName>
</protein>
<proteinExistence type="predicted"/>
<accession>U6G7P2</accession>
<reference evidence="2" key="2">
    <citation type="submission" date="2013-10" db="EMBL/GenBank/DDBJ databases">
        <authorList>
            <person name="Aslett M."/>
        </authorList>
    </citation>
    <scope>NUCLEOTIDE SEQUENCE</scope>
    <source>
        <strain evidence="2">Houghton</strain>
    </source>
</reference>
<organism evidence="2 3">
    <name type="scientific">Eimeria acervulina</name>
    <name type="common">Coccidian parasite</name>
    <dbReference type="NCBI Taxonomy" id="5801"/>
    <lineage>
        <taxon>Eukaryota</taxon>
        <taxon>Sar</taxon>
        <taxon>Alveolata</taxon>
        <taxon>Apicomplexa</taxon>
        <taxon>Conoidasida</taxon>
        <taxon>Coccidia</taxon>
        <taxon>Eucoccidiorida</taxon>
        <taxon>Eimeriorina</taxon>
        <taxon>Eimeriidae</taxon>
        <taxon>Eimeria</taxon>
    </lineage>
</organism>
<feature type="transmembrane region" description="Helical" evidence="1">
    <location>
        <begin position="75"/>
        <end position="96"/>
    </location>
</feature>
<keyword evidence="1" id="KW-1133">Transmembrane helix</keyword>
<feature type="transmembrane region" description="Helical" evidence="1">
    <location>
        <begin position="34"/>
        <end position="54"/>
    </location>
</feature>
<evidence type="ECO:0000313" key="3">
    <source>
        <dbReference type="Proteomes" id="UP000018050"/>
    </source>
</evidence>
<dbReference type="EMBL" id="HG670333">
    <property type="protein sequence ID" value="CDI76195.1"/>
    <property type="molecule type" value="Genomic_DNA"/>
</dbReference>
<reference evidence="2" key="1">
    <citation type="submission" date="2013-10" db="EMBL/GenBank/DDBJ databases">
        <title>Genomic analysis of the causative agents of coccidiosis in chickens.</title>
        <authorList>
            <person name="Reid A.J."/>
            <person name="Blake D."/>
            <person name="Billington K."/>
            <person name="Browne H."/>
            <person name="Dunn M."/>
            <person name="Hung S."/>
            <person name="Kawahara F."/>
            <person name="Miranda-Saavedra D."/>
            <person name="Mourier T."/>
            <person name="Nagra H."/>
            <person name="Otto T.D."/>
            <person name="Rawlings N."/>
            <person name="Sanchez A."/>
            <person name="Sanders M."/>
            <person name="Subramaniam C."/>
            <person name="Tay Y."/>
            <person name="Dear P."/>
            <person name="Doerig C."/>
            <person name="Gruber A."/>
            <person name="Parkinson J."/>
            <person name="Shirley M."/>
            <person name="Wan K.L."/>
            <person name="Berriman M."/>
            <person name="Tomley F."/>
            <person name="Pain A."/>
        </authorList>
    </citation>
    <scope>NUCLEOTIDE SEQUENCE</scope>
    <source>
        <strain evidence="2">Houghton</strain>
    </source>
</reference>
<keyword evidence="3" id="KW-1185">Reference proteome</keyword>
<dbReference type="Proteomes" id="UP000018050">
    <property type="component" value="Unassembled WGS sequence"/>
</dbReference>
<feature type="non-terminal residue" evidence="2">
    <location>
        <position position="104"/>
    </location>
</feature>
<dbReference type="AlphaFoldDB" id="U6G7P2"/>
<keyword evidence="1" id="KW-0812">Transmembrane</keyword>
<evidence type="ECO:0000256" key="1">
    <source>
        <dbReference type="SAM" id="Phobius"/>
    </source>
</evidence>
<keyword evidence="1" id="KW-0472">Membrane</keyword>
<name>U6G7P2_EIMAC</name>
<dbReference type="InterPro" id="IPR021691">
    <property type="entry name" value="DUF3273"/>
</dbReference>
<dbReference type="VEuPathDB" id="ToxoDB:EAH_00016650"/>